<name>A0A3P8T3L7_AMPPE</name>
<accession>A0A3P8T3L7</accession>
<keyword evidence="1" id="KW-0812">Transmembrane</keyword>
<dbReference type="STRING" id="161767.ENSAPEP00000018282"/>
<dbReference type="Proteomes" id="UP000265080">
    <property type="component" value="Chromosome 20"/>
</dbReference>
<keyword evidence="1" id="KW-0472">Membrane</keyword>
<evidence type="ECO:0000256" key="1">
    <source>
        <dbReference type="SAM" id="Phobius"/>
    </source>
</evidence>
<evidence type="ECO:0000313" key="3">
    <source>
        <dbReference type="Proteomes" id="UP000265080"/>
    </source>
</evidence>
<keyword evidence="3" id="KW-1185">Reference proteome</keyword>
<sequence>MLALSRCSTALRWRLPLRCSVLSLGNSTMSRQPSIPARPPILRNQNALFHQSKAKASPDPNKIASVSESGLEGELFGMGMWSLGLGAVGAALAGILLANTDLCIPKAASASLEYLEDADLRSTTDDDKVIKAKSLWETNGAVVMAVRRPG</sequence>
<dbReference type="Ensembl" id="ENSAPET00000018787.1">
    <property type="protein sequence ID" value="ENSAPEP00000018279.1"/>
    <property type="gene ID" value="ENSAPEG00000013074.1"/>
</dbReference>
<evidence type="ECO:0000313" key="2">
    <source>
        <dbReference type="Ensembl" id="ENSAPEP00000018282.1"/>
    </source>
</evidence>
<protein>
    <submittedName>
        <fullName evidence="2">Uncharacterized protein</fullName>
    </submittedName>
</protein>
<keyword evidence="1" id="KW-1133">Transmembrane helix</keyword>
<dbReference type="AlphaFoldDB" id="A0A3P8T3L7"/>
<organism evidence="2 3">
    <name type="scientific">Amphiprion percula</name>
    <name type="common">Orange clownfish</name>
    <name type="synonym">Lutjanus percula</name>
    <dbReference type="NCBI Taxonomy" id="161767"/>
    <lineage>
        <taxon>Eukaryota</taxon>
        <taxon>Metazoa</taxon>
        <taxon>Chordata</taxon>
        <taxon>Craniata</taxon>
        <taxon>Vertebrata</taxon>
        <taxon>Euteleostomi</taxon>
        <taxon>Actinopterygii</taxon>
        <taxon>Neopterygii</taxon>
        <taxon>Teleostei</taxon>
        <taxon>Neoteleostei</taxon>
        <taxon>Acanthomorphata</taxon>
        <taxon>Ovalentaria</taxon>
        <taxon>Pomacentridae</taxon>
        <taxon>Amphiprion</taxon>
    </lineage>
</organism>
<dbReference type="Ensembl" id="ENSAPET00000018790.1">
    <property type="protein sequence ID" value="ENSAPEP00000018282.1"/>
    <property type="gene ID" value="ENSAPEG00000013074.1"/>
</dbReference>
<dbReference type="Ensembl" id="ENSAPET00000018796.1">
    <property type="protein sequence ID" value="ENSAPEP00000018289.1"/>
    <property type="gene ID" value="ENSAPEG00000013074.1"/>
</dbReference>
<feature type="transmembrane region" description="Helical" evidence="1">
    <location>
        <begin position="75"/>
        <end position="98"/>
    </location>
</feature>
<reference evidence="2 3" key="1">
    <citation type="submission" date="2018-03" db="EMBL/GenBank/DDBJ databases">
        <title>Finding Nemo's genes: A chromosome-scale reference assembly of the genome of the orange clownfish Amphiprion percula.</title>
        <authorList>
            <person name="Lehmann R."/>
        </authorList>
    </citation>
    <scope>NUCLEOTIDE SEQUENCE</scope>
</reference>
<proteinExistence type="predicted"/>
<reference evidence="2" key="2">
    <citation type="submission" date="2025-05" db="UniProtKB">
        <authorList>
            <consortium name="Ensembl"/>
        </authorList>
    </citation>
    <scope>IDENTIFICATION</scope>
</reference>
<dbReference type="GeneTree" id="ENSGT00940000173380"/>